<dbReference type="GO" id="GO:0015628">
    <property type="term" value="P:protein secretion by the type II secretion system"/>
    <property type="evidence" value="ECO:0007669"/>
    <property type="project" value="InterPro"/>
</dbReference>
<evidence type="ECO:0000256" key="9">
    <source>
        <dbReference type="ARBA" id="ARBA00023136"/>
    </source>
</evidence>
<evidence type="ECO:0000256" key="3">
    <source>
        <dbReference type="ARBA" id="ARBA00022448"/>
    </source>
</evidence>
<evidence type="ECO:0000256" key="8">
    <source>
        <dbReference type="ARBA" id="ARBA00022989"/>
    </source>
</evidence>
<evidence type="ECO:0000313" key="11">
    <source>
        <dbReference type="EMBL" id="AUR52325.1"/>
    </source>
</evidence>
<dbReference type="GO" id="GO:0015627">
    <property type="term" value="C:type II protein secretion system complex"/>
    <property type="evidence" value="ECO:0007669"/>
    <property type="project" value="InterPro"/>
</dbReference>
<protein>
    <submittedName>
        <fullName evidence="11">Uncharacterized protein</fullName>
    </submittedName>
</protein>
<evidence type="ECO:0000256" key="4">
    <source>
        <dbReference type="ARBA" id="ARBA00022475"/>
    </source>
</evidence>
<feature type="transmembrane region" description="Helical" evidence="10">
    <location>
        <begin position="37"/>
        <end position="58"/>
    </location>
</feature>
<dbReference type="EMBL" id="CP024847">
    <property type="protein sequence ID" value="AUR52325.1"/>
    <property type="molecule type" value="Genomic_DNA"/>
</dbReference>
<evidence type="ECO:0000256" key="5">
    <source>
        <dbReference type="ARBA" id="ARBA00022519"/>
    </source>
</evidence>
<gene>
    <name evidence="11" type="ORF">CUN60_08460</name>
</gene>
<dbReference type="InterPro" id="IPR023229">
    <property type="entry name" value="T2SS_M_periplasmic_sf"/>
</dbReference>
<evidence type="ECO:0000256" key="6">
    <source>
        <dbReference type="ARBA" id="ARBA00022692"/>
    </source>
</evidence>
<dbReference type="GO" id="GO:0005886">
    <property type="term" value="C:plasma membrane"/>
    <property type="evidence" value="ECO:0007669"/>
    <property type="project" value="UniProtKB-SubCell"/>
</dbReference>
<sequence>MMASFKPYIDKLRVKIEPQINKLIARWEQLQPREQKLVGGLGLFLVLSMLFLIVNGLITYKNNVAIMVENLNRVTVFSKQAAINYKNIKSVEANTFNSVTTDQIKGDVSQVLQTKEPNILIQDGQMTISVPNAQFNQVMTLLDQLRRSYAIFPSQLTITRQSRSGFVSFSATFWVKQ</sequence>
<dbReference type="InterPro" id="IPR007690">
    <property type="entry name" value="T2SS_GspM"/>
</dbReference>
<evidence type="ECO:0000256" key="10">
    <source>
        <dbReference type="SAM" id="Phobius"/>
    </source>
</evidence>
<dbReference type="Gene3D" id="3.30.1360.100">
    <property type="entry name" value="General secretion pathway protein M, EpsM"/>
    <property type="match status" value="1"/>
</dbReference>
<evidence type="ECO:0000256" key="1">
    <source>
        <dbReference type="ARBA" id="ARBA00004377"/>
    </source>
</evidence>
<dbReference type="Proteomes" id="UP000236655">
    <property type="component" value="Chromosome"/>
</dbReference>
<evidence type="ECO:0000256" key="7">
    <source>
        <dbReference type="ARBA" id="ARBA00022927"/>
    </source>
</evidence>
<evidence type="ECO:0000256" key="2">
    <source>
        <dbReference type="ARBA" id="ARBA00010637"/>
    </source>
</evidence>
<dbReference type="Pfam" id="PF04612">
    <property type="entry name" value="T2SSM"/>
    <property type="match status" value="1"/>
</dbReference>
<dbReference type="RefSeq" id="WP_102951618.1">
    <property type="nucleotide sequence ID" value="NZ_CP024847.1"/>
</dbReference>
<dbReference type="SUPFAM" id="SSF103054">
    <property type="entry name" value="General secretion pathway protein M, EpsM"/>
    <property type="match status" value="1"/>
</dbReference>
<comment type="subcellular location">
    <subcellularLocation>
        <location evidence="1">Cell inner membrane</location>
        <topology evidence="1">Single-pass membrane protein</topology>
    </subcellularLocation>
</comment>
<organism evidence="11 12">
    <name type="scientific">Aquella oligotrophica</name>
    <dbReference type="NCBI Taxonomy" id="2067065"/>
    <lineage>
        <taxon>Bacteria</taxon>
        <taxon>Pseudomonadati</taxon>
        <taxon>Pseudomonadota</taxon>
        <taxon>Betaproteobacteria</taxon>
        <taxon>Neisseriales</taxon>
        <taxon>Neisseriaceae</taxon>
        <taxon>Aquella</taxon>
    </lineage>
</organism>
<comment type="similarity">
    <text evidence="2">Belongs to the GSP M family.</text>
</comment>
<dbReference type="AlphaFoldDB" id="A0A2I7N7X7"/>
<keyword evidence="8 10" id="KW-1133">Transmembrane helix</keyword>
<dbReference type="KEGG" id="nba:CUN60_08460"/>
<reference evidence="12" key="1">
    <citation type="submission" date="2017-11" db="EMBL/GenBank/DDBJ databases">
        <authorList>
            <person name="Chan K.G."/>
            <person name="Lee L.S."/>
        </authorList>
    </citation>
    <scope>NUCLEOTIDE SEQUENCE [LARGE SCALE GENOMIC DNA]</scope>
    <source>
        <strain evidence="12">DSM 100970</strain>
    </source>
</reference>
<name>A0A2I7N7X7_9NEIS</name>
<keyword evidence="3" id="KW-0813">Transport</keyword>
<keyword evidence="9 10" id="KW-0472">Membrane</keyword>
<keyword evidence="7" id="KW-0653">Protein transport</keyword>
<keyword evidence="12" id="KW-1185">Reference proteome</keyword>
<keyword evidence="4" id="KW-1003">Cell membrane</keyword>
<keyword evidence="5" id="KW-0997">Cell inner membrane</keyword>
<proteinExistence type="inferred from homology"/>
<keyword evidence="6 10" id="KW-0812">Transmembrane</keyword>
<evidence type="ECO:0000313" key="12">
    <source>
        <dbReference type="Proteomes" id="UP000236655"/>
    </source>
</evidence>
<accession>A0A2I7N7X7</accession>